<sequence>MGVMQASKFYSILVEGIDPSKTNEVIHLMQHKLMMLLSQNLPLRRKLQYQLQPADFKVIGEDNIAALLEDEPSDFEETDYEIESLSDHGHDNEKEDQGESAMEQESESKIQENTDADMNPISLTAILNSGKDATNIYILPPHRRTGSQEPNGGNR</sequence>
<dbReference type="EMBL" id="GL732900">
    <property type="protein sequence ID" value="EFX63999.1"/>
    <property type="molecule type" value="Genomic_DNA"/>
</dbReference>
<feature type="region of interest" description="Disordered" evidence="1">
    <location>
        <begin position="70"/>
        <end position="155"/>
    </location>
</feature>
<evidence type="ECO:0000313" key="3">
    <source>
        <dbReference type="Proteomes" id="UP000000305"/>
    </source>
</evidence>
<dbReference type="HOGENOM" id="CLU_1697319_0_0_1"/>
<dbReference type="InParanoid" id="E9HW80"/>
<protein>
    <submittedName>
        <fullName evidence="2">Uncharacterized protein</fullName>
    </submittedName>
</protein>
<reference evidence="2 3" key="1">
    <citation type="journal article" date="2011" name="Science">
        <title>The ecoresponsive genome of Daphnia pulex.</title>
        <authorList>
            <person name="Colbourne J.K."/>
            <person name="Pfrender M.E."/>
            <person name="Gilbert D."/>
            <person name="Thomas W.K."/>
            <person name="Tucker A."/>
            <person name="Oakley T.H."/>
            <person name="Tokishita S."/>
            <person name="Aerts A."/>
            <person name="Arnold G.J."/>
            <person name="Basu M.K."/>
            <person name="Bauer D.J."/>
            <person name="Caceres C.E."/>
            <person name="Carmel L."/>
            <person name="Casola C."/>
            <person name="Choi J.H."/>
            <person name="Detter J.C."/>
            <person name="Dong Q."/>
            <person name="Dusheyko S."/>
            <person name="Eads B.D."/>
            <person name="Frohlich T."/>
            <person name="Geiler-Samerotte K.A."/>
            <person name="Gerlach D."/>
            <person name="Hatcher P."/>
            <person name="Jogdeo S."/>
            <person name="Krijgsveld J."/>
            <person name="Kriventseva E.V."/>
            <person name="Kultz D."/>
            <person name="Laforsch C."/>
            <person name="Lindquist E."/>
            <person name="Lopez J."/>
            <person name="Manak J.R."/>
            <person name="Muller J."/>
            <person name="Pangilinan J."/>
            <person name="Patwardhan R.P."/>
            <person name="Pitluck S."/>
            <person name="Pritham E.J."/>
            <person name="Rechtsteiner A."/>
            <person name="Rho M."/>
            <person name="Rogozin I.B."/>
            <person name="Sakarya O."/>
            <person name="Salamov A."/>
            <person name="Schaack S."/>
            <person name="Shapiro H."/>
            <person name="Shiga Y."/>
            <person name="Skalitzky C."/>
            <person name="Smith Z."/>
            <person name="Souvorov A."/>
            <person name="Sung W."/>
            <person name="Tang Z."/>
            <person name="Tsuchiya D."/>
            <person name="Tu H."/>
            <person name="Vos H."/>
            <person name="Wang M."/>
            <person name="Wolf Y.I."/>
            <person name="Yamagata H."/>
            <person name="Yamada T."/>
            <person name="Ye Y."/>
            <person name="Shaw J.R."/>
            <person name="Andrews J."/>
            <person name="Crease T.J."/>
            <person name="Tang H."/>
            <person name="Lucas S.M."/>
            <person name="Robertson H.M."/>
            <person name="Bork P."/>
            <person name="Koonin E.V."/>
            <person name="Zdobnov E.M."/>
            <person name="Grigoriev I.V."/>
            <person name="Lynch M."/>
            <person name="Boore J.L."/>
        </authorList>
    </citation>
    <scope>NUCLEOTIDE SEQUENCE [LARGE SCALE GENOMIC DNA]</scope>
</reference>
<keyword evidence="3" id="KW-1185">Reference proteome</keyword>
<dbReference type="OrthoDB" id="10582261at2759"/>
<evidence type="ECO:0000256" key="1">
    <source>
        <dbReference type="SAM" id="MobiDB-lite"/>
    </source>
</evidence>
<feature type="compositionally biased region" description="Basic and acidic residues" evidence="1">
    <location>
        <begin position="85"/>
        <end position="97"/>
    </location>
</feature>
<organism evidence="2 3">
    <name type="scientific">Daphnia pulex</name>
    <name type="common">Water flea</name>
    <dbReference type="NCBI Taxonomy" id="6669"/>
    <lineage>
        <taxon>Eukaryota</taxon>
        <taxon>Metazoa</taxon>
        <taxon>Ecdysozoa</taxon>
        <taxon>Arthropoda</taxon>
        <taxon>Crustacea</taxon>
        <taxon>Branchiopoda</taxon>
        <taxon>Diplostraca</taxon>
        <taxon>Cladocera</taxon>
        <taxon>Anomopoda</taxon>
        <taxon>Daphniidae</taxon>
        <taxon>Daphnia</taxon>
    </lineage>
</organism>
<proteinExistence type="predicted"/>
<feature type="compositionally biased region" description="Acidic residues" evidence="1">
    <location>
        <begin position="70"/>
        <end position="84"/>
    </location>
</feature>
<evidence type="ECO:0000313" key="2">
    <source>
        <dbReference type="EMBL" id="EFX63999.1"/>
    </source>
</evidence>
<name>E9HW80_DAPPU</name>
<gene>
    <name evidence="2" type="ORF">DAPPUDRAFT_267240</name>
</gene>
<accession>E9HW80</accession>
<dbReference type="KEGG" id="dpx:DAPPUDRAFT_267240"/>
<dbReference type="Proteomes" id="UP000000305">
    <property type="component" value="Unassembled WGS sequence"/>
</dbReference>
<dbReference type="AlphaFoldDB" id="E9HW80"/>